<dbReference type="CDD" id="cd01644">
    <property type="entry name" value="RT_pepA17"/>
    <property type="match status" value="1"/>
</dbReference>
<dbReference type="Pfam" id="PF05380">
    <property type="entry name" value="Peptidase_A17"/>
    <property type="match status" value="1"/>
</dbReference>
<dbReference type="GO" id="GO:0071897">
    <property type="term" value="P:DNA biosynthetic process"/>
    <property type="evidence" value="ECO:0007669"/>
    <property type="project" value="UniProtKB-ARBA"/>
</dbReference>
<dbReference type="PANTHER" id="PTHR47331">
    <property type="entry name" value="PHD-TYPE DOMAIN-CONTAINING PROTEIN"/>
    <property type="match status" value="1"/>
</dbReference>
<dbReference type="Proteomes" id="UP000478052">
    <property type="component" value="Unassembled WGS sequence"/>
</dbReference>
<sequence>MSITNSVPAADQCYYLPHHAVFKDSSTSTKLRVVFDASAKTDTNRSLNDVLFKGPCIQDELVSIMARFRTHMYAITADIKKMYRQIWVTESQRDYQRILWRENPDQPLNTYCLKTVTYGVITASYLATACINKLSSDETLRFLEACRALKHNFYVDDFLDGAGSISEALKLRDDLIAVLQKASMELCKWSSNDPRLLENVDTAINVNANCNLIDVENTTKILGMYWNQNVDAYQYIIRPFDENTRITKRVILSEIASVFDPLGLISPVINKFKIIMQQLWKLNMSWDAVLPSTIENEWRDNHLKLSDLNLLVINRSLIGDGQIADIQLHGFSDASATAYGACLYLRVLNTNGKCITNLICSKSRVAPLKTVSIPRLELLAAVLLARLAFKYEPNLHLPIKKRFFWSDSMVVLAWISSQSSKWKTFVANRVGEIHERTSIHEWSHIKNLELWWNGPKWLSDSSSKWPMKGTETITGTEVTTESKTASCVAAINDQDRTFYDRYSSLTKLIRVVAYCKRFIRNTLSKYADKYYGPIQANEYDVATICIIKQVQAVYFDREISDLQNSRVVHCKSPLRHLKPFIDENNLIRVGGRLKHASTLD</sequence>
<dbReference type="AlphaFoldDB" id="A0A6G0VZU0"/>
<proteinExistence type="predicted"/>
<dbReference type="PANTHER" id="PTHR47331:SF4">
    <property type="entry name" value="PEPTIDASE S1 DOMAIN-CONTAINING PROTEIN"/>
    <property type="match status" value="1"/>
</dbReference>
<organism evidence="2 3">
    <name type="scientific">Aphis craccivora</name>
    <name type="common">Cowpea aphid</name>
    <dbReference type="NCBI Taxonomy" id="307492"/>
    <lineage>
        <taxon>Eukaryota</taxon>
        <taxon>Metazoa</taxon>
        <taxon>Ecdysozoa</taxon>
        <taxon>Arthropoda</taxon>
        <taxon>Hexapoda</taxon>
        <taxon>Insecta</taxon>
        <taxon>Pterygota</taxon>
        <taxon>Neoptera</taxon>
        <taxon>Paraneoptera</taxon>
        <taxon>Hemiptera</taxon>
        <taxon>Sternorrhyncha</taxon>
        <taxon>Aphidomorpha</taxon>
        <taxon>Aphidoidea</taxon>
        <taxon>Aphididae</taxon>
        <taxon>Aphidini</taxon>
        <taxon>Aphis</taxon>
        <taxon>Aphis</taxon>
    </lineage>
</organism>
<feature type="domain" description="Reverse transcriptase" evidence="1">
    <location>
        <begin position="39"/>
        <end position="186"/>
    </location>
</feature>
<dbReference type="InterPro" id="IPR008042">
    <property type="entry name" value="Retrotrans_Pao"/>
</dbReference>
<dbReference type="Pfam" id="PF00078">
    <property type="entry name" value="RVT_1"/>
    <property type="match status" value="1"/>
</dbReference>
<evidence type="ECO:0000259" key="1">
    <source>
        <dbReference type="Pfam" id="PF00078"/>
    </source>
</evidence>
<keyword evidence="3" id="KW-1185">Reference proteome</keyword>
<dbReference type="OrthoDB" id="6626266at2759"/>
<dbReference type="EMBL" id="VUJU01010049">
    <property type="protein sequence ID" value="KAF0716103.1"/>
    <property type="molecule type" value="Genomic_DNA"/>
</dbReference>
<dbReference type="InterPro" id="IPR000477">
    <property type="entry name" value="RT_dom"/>
</dbReference>
<feature type="non-terminal residue" evidence="2">
    <location>
        <position position="600"/>
    </location>
</feature>
<name>A0A6G0VZU0_APHCR</name>
<dbReference type="SUPFAM" id="SSF56672">
    <property type="entry name" value="DNA/RNA polymerases"/>
    <property type="match status" value="1"/>
</dbReference>
<comment type="caution">
    <text evidence="2">The sequence shown here is derived from an EMBL/GenBank/DDBJ whole genome shotgun (WGS) entry which is preliminary data.</text>
</comment>
<protein>
    <submittedName>
        <fullName evidence="2">DUF1758 domain-containing protein</fullName>
    </submittedName>
</protein>
<reference evidence="2 3" key="1">
    <citation type="submission" date="2019-08" db="EMBL/GenBank/DDBJ databases">
        <title>Whole genome of Aphis craccivora.</title>
        <authorList>
            <person name="Voronova N.V."/>
            <person name="Shulinski R.S."/>
            <person name="Bandarenka Y.V."/>
            <person name="Zhorov D.G."/>
            <person name="Warner D."/>
        </authorList>
    </citation>
    <scope>NUCLEOTIDE SEQUENCE [LARGE SCALE GENOMIC DNA]</scope>
    <source>
        <strain evidence="2">180601</strain>
        <tissue evidence="2">Whole Body</tissue>
    </source>
</reference>
<evidence type="ECO:0000313" key="3">
    <source>
        <dbReference type="Proteomes" id="UP000478052"/>
    </source>
</evidence>
<accession>A0A6G0VZU0</accession>
<gene>
    <name evidence="2" type="ORF">FWK35_00031152</name>
</gene>
<dbReference type="InterPro" id="IPR043502">
    <property type="entry name" value="DNA/RNA_pol_sf"/>
</dbReference>
<evidence type="ECO:0000313" key="2">
    <source>
        <dbReference type="EMBL" id="KAF0716103.1"/>
    </source>
</evidence>